<evidence type="ECO:0000313" key="2">
    <source>
        <dbReference type="Proteomes" id="UP001177121"/>
    </source>
</evidence>
<comment type="caution">
    <text evidence="1">The sequence shown here is derived from an EMBL/GenBank/DDBJ whole genome shotgun (WGS) entry which is preliminary data.</text>
</comment>
<dbReference type="Proteomes" id="UP001177121">
    <property type="component" value="Unassembled WGS sequence"/>
</dbReference>
<proteinExistence type="predicted"/>
<organism evidence="1 2">
    <name type="scientific">Bacillus cabrialesii subsp. tritici</name>
    <dbReference type="NCBI Taxonomy" id="2944916"/>
    <lineage>
        <taxon>Bacteria</taxon>
        <taxon>Bacillati</taxon>
        <taxon>Bacillota</taxon>
        <taxon>Bacilli</taxon>
        <taxon>Bacillales</taxon>
        <taxon>Bacillaceae</taxon>
        <taxon>Bacillus</taxon>
        <taxon>Bacillus cabrialesii</taxon>
    </lineage>
</organism>
<reference evidence="1" key="1">
    <citation type="submission" date="2023-07" db="EMBL/GenBank/DDBJ databases">
        <title>Biological control against Fusarium languescens, the causal agent of wilt in Jalapeno peppers, by a novel bacterial subspecies: Bacillus cabrialesii subsp. tritici TSO2.</title>
        <authorList>
            <person name="Montoya-Martinez A.C."/>
            <person name="Figueroa-Brambila K.M."/>
            <person name="Escalante-Beltran A."/>
            <person name="Lopez-Montoya N.D."/>
            <person name="Valenzuela-Ruiz V."/>
            <person name="Parra-Cota F.I."/>
            <person name="Estrada Alvarado M.I."/>
            <person name="De Los Santos Villalobos S."/>
        </authorList>
    </citation>
    <scope>NUCLEOTIDE SEQUENCE</scope>
    <source>
        <strain evidence="1">TSO2</strain>
    </source>
</reference>
<sequence length="307" mass="36030">MNNNEDFRKTLYEAIRFAKVGLVTLEKTLFSAVKKINVITTSIGEYINSDEFKESIRNILREGEEAGEDVKRFKEVIIAMGYPPSDNMDMRLIRKIGKVILEHDADYLKKIIDDIMLEFHTPDRITEIKLEWEHYIFLKDRLPLLRQALNAHNLGMYAITIPSLLSQMEGIIIDGFELKKKVKGYEFECLVKVLFNHDDVNPKKEIQNDQEEIFDFDRLICEFYLKFLLAPFEHGQQEVSRESRHAILHGGARPITYDHEHISLKMIIMMDNIIYKVSLLTADKKEKAKLKLIELQQNKKKEKKEKK</sequence>
<protein>
    <submittedName>
        <fullName evidence="1">Uncharacterized protein</fullName>
    </submittedName>
</protein>
<dbReference type="RefSeq" id="WP_213401367.1">
    <property type="nucleotide sequence ID" value="NZ_JAHBMK020000001.1"/>
</dbReference>
<evidence type="ECO:0000313" key="1">
    <source>
        <dbReference type="EMBL" id="MDO8226416.1"/>
    </source>
</evidence>
<dbReference type="EMBL" id="JAHBMK020000001">
    <property type="protein sequence ID" value="MDO8226416.1"/>
    <property type="molecule type" value="Genomic_DNA"/>
</dbReference>
<keyword evidence="2" id="KW-1185">Reference proteome</keyword>
<name>A0ABT9DNY2_9BACI</name>
<gene>
    <name evidence="1" type="ORF">KHP33_016515</name>
</gene>
<accession>A0ABT9DNY2</accession>